<comment type="caution">
    <text evidence="2">The sequence shown here is derived from an EMBL/GenBank/DDBJ whole genome shotgun (WGS) entry which is preliminary data.</text>
</comment>
<evidence type="ECO:0000313" key="3">
    <source>
        <dbReference type="Proteomes" id="UP001233999"/>
    </source>
</evidence>
<evidence type="ECO:0000256" key="1">
    <source>
        <dbReference type="SAM" id="MobiDB-lite"/>
    </source>
</evidence>
<dbReference type="EMBL" id="JASPKZ010007289">
    <property type="protein sequence ID" value="KAJ9585268.1"/>
    <property type="molecule type" value="Genomic_DNA"/>
</dbReference>
<feature type="region of interest" description="Disordered" evidence="1">
    <location>
        <begin position="1"/>
        <end position="40"/>
    </location>
</feature>
<evidence type="ECO:0000313" key="2">
    <source>
        <dbReference type="EMBL" id="KAJ9585268.1"/>
    </source>
</evidence>
<protein>
    <submittedName>
        <fullName evidence="2">Uncharacterized protein</fullName>
    </submittedName>
</protein>
<name>A0AAD8ECH7_DIPPU</name>
<feature type="compositionally biased region" description="Polar residues" evidence="1">
    <location>
        <begin position="55"/>
        <end position="67"/>
    </location>
</feature>
<dbReference type="AlphaFoldDB" id="A0AAD8ECH7"/>
<feature type="compositionally biased region" description="Basic and acidic residues" evidence="1">
    <location>
        <begin position="1"/>
        <end position="17"/>
    </location>
</feature>
<organism evidence="2 3">
    <name type="scientific">Diploptera punctata</name>
    <name type="common">Pacific beetle cockroach</name>
    <dbReference type="NCBI Taxonomy" id="6984"/>
    <lineage>
        <taxon>Eukaryota</taxon>
        <taxon>Metazoa</taxon>
        <taxon>Ecdysozoa</taxon>
        <taxon>Arthropoda</taxon>
        <taxon>Hexapoda</taxon>
        <taxon>Insecta</taxon>
        <taxon>Pterygota</taxon>
        <taxon>Neoptera</taxon>
        <taxon>Polyneoptera</taxon>
        <taxon>Dictyoptera</taxon>
        <taxon>Blattodea</taxon>
        <taxon>Blaberoidea</taxon>
        <taxon>Blaberidae</taxon>
        <taxon>Diplopterinae</taxon>
        <taxon>Diploptera</taxon>
    </lineage>
</organism>
<proteinExistence type="predicted"/>
<gene>
    <name evidence="2" type="ORF">L9F63_002968</name>
</gene>
<reference evidence="2" key="2">
    <citation type="submission" date="2023-05" db="EMBL/GenBank/DDBJ databases">
        <authorList>
            <person name="Fouks B."/>
        </authorList>
    </citation>
    <scope>NUCLEOTIDE SEQUENCE</scope>
    <source>
        <strain evidence="2">Stay&amp;Tobe</strain>
        <tissue evidence="2">Testes</tissue>
    </source>
</reference>
<feature type="non-terminal residue" evidence="2">
    <location>
        <position position="75"/>
    </location>
</feature>
<sequence>MGSLPRKQETVTSKEEYFPGSSSSDGGPGYDPPVQHDDDSHATFVDYVFQTSAQKDIGSLKSSSSRQDQLEHSSN</sequence>
<keyword evidence="3" id="KW-1185">Reference proteome</keyword>
<dbReference type="Proteomes" id="UP001233999">
    <property type="component" value="Unassembled WGS sequence"/>
</dbReference>
<accession>A0AAD8ECH7</accession>
<reference evidence="2" key="1">
    <citation type="journal article" date="2023" name="IScience">
        <title>Live-bearing cockroach genome reveals convergent evolutionary mechanisms linked to viviparity in insects and beyond.</title>
        <authorList>
            <person name="Fouks B."/>
            <person name="Harrison M.C."/>
            <person name="Mikhailova A.A."/>
            <person name="Marchal E."/>
            <person name="English S."/>
            <person name="Carruthers M."/>
            <person name="Jennings E.C."/>
            <person name="Chiamaka E.L."/>
            <person name="Frigard R.A."/>
            <person name="Pippel M."/>
            <person name="Attardo G.M."/>
            <person name="Benoit J.B."/>
            <person name="Bornberg-Bauer E."/>
            <person name="Tobe S.S."/>
        </authorList>
    </citation>
    <scope>NUCLEOTIDE SEQUENCE</scope>
    <source>
        <strain evidence="2">Stay&amp;Tobe</strain>
    </source>
</reference>
<feature type="region of interest" description="Disordered" evidence="1">
    <location>
        <begin position="55"/>
        <end position="75"/>
    </location>
</feature>